<organism evidence="5 6">
    <name type="scientific">marine gamma proteobacterium HTCC2143</name>
    <dbReference type="NCBI Taxonomy" id="247633"/>
    <lineage>
        <taxon>Bacteria</taxon>
        <taxon>Pseudomonadati</taxon>
        <taxon>Pseudomonadota</taxon>
        <taxon>Gammaproteobacteria</taxon>
        <taxon>Cellvibrionales</taxon>
        <taxon>Spongiibacteraceae</taxon>
        <taxon>BD1-7 clade</taxon>
    </lineage>
</organism>
<evidence type="ECO:0000256" key="1">
    <source>
        <dbReference type="ARBA" id="ARBA00010333"/>
    </source>
</evidence>
<keyword evidence="6" id="KW-1185">Reference proteome</keyword>
<evidence type="ECO:0000313" key="6">
    <source>
        <dbReference type="Proteomes" id="UP000004931"/>
    </source>
</evidence>
<dbReference type="EMBL" id="AAVT01000001">
    <property type="protein sequence ID" value="EAW32811.1"/>
    <property type="molecule type" value="Genomic_DNA"/>
</dbReference>
<reference evidence="5 6" key="1">
    <citation type="journal article" date="2010" name="J. Bacteriol.">
        <title>Genome sequence of the oligotrophic marine Gammaproteobacterium HTCC2143, isolated from the Oregon Coast.</title>
        <authorList>
            <person name="Oh H.M."/>
            <person name="Kang I."/>
            <person name="Ferriera S."/>
            <person name="Giovannoni S.J."/>
            <person name="Cho J.C."/>
        </authorList>
    </citation>
    <scope>NUCLEOTIDE SEQUENCE [LARGE SCALE GENOMIC DNA]</scope>
    <source>
        <strain evidence="5 6">HTCC2143</strain>
    </source>
</reference>
<evidence type="ECO:0000256" key="2">
    <source>
        <dbReference type="ARBA" id="ARBA00022729"/>
    </source>
</evidence>
<comment type="caution">
    <text evidence="5">The sequence shown here is derived from an EMBL/GenBank/DDBJ whole genome shotgun (WGS) entry which is preliminary data.</text>
</comment>
<keyword evidence="2 3" id="KW-0732">Signal</keyword>
<accession>A0Y9K7</accession>
<feature type="signal peptide" evidence="3">
    <location>
        <begin position="1"/>
        <end position="22"/>
    </location>
</feature>
<proteinExistence type="inferred from homology"/>
<evidence type="ECO:0000259" key="4">
    <source>
        <dbReference type="SMART" id="SM00062"/>
    </source>
</evidence>
<feature type="domain" description="Solute-binding protein family 3/N-terminal" evidence="4">
    <location>
        <begin position="38"/>
        <end position="253"/>
    </location>
</feature>
<dbReference type="STRING" id="247633.GP2143_16186"/>
<name>A0Y9K7_9GAMM</name>
<feature type="chain" id="PRO_5002631006" evidence="3">
    <location>
        <begin position="23"/>
        <end position="268"/>
    </location>
</feature>
<comment type="similarity">
    <text evidence="1">Belongs to the bacterial solute-binding protein 3 family.</text>
</comment>
<gene>
    <name evidence="5" type="ORF">GP2143_16186</name>
</gene>
<dbReference type="Gene3D" id="3.40.190.10">
    <property type="entry name" value="Periplasmic binding protein-like II"/>
    <property type="match status" value="2"/>
</dbReference>
<dbReference type="Pfam" id="PF00497">
    <property type="entry name" value="SBP_bac_3"/>
    <property type="match status" value="1"/>
</dbReference>
<dbReference type="PANTHER" id="PTHR35936">
    <property type="entry name" value="MEMBRANE-BOUND LYTIC MUREIN TRANSGLYCOSYLASE F"/>
    <property type="match status" value="1"/>
</dbReference>
<dbReference type="AlphaFoldDB" id="A0Y9K7"/>
<evidence type="ECO:0000313" key="5">
    <source>
        <dbReference type="EMBL" id="EAW32811.1"/>
    </source>
</evidence>
<dbReference type="SMART" id="SM00062">
    <property type="entry name" value="PBPb"/>
    <property type="match status" value="1"/>
</dbReference>
<dbReference type="Proteomes" id="UP000004931">
    <property type="component" value="Unassembled WGS sequence"/>
</dbReference>
<dbReference type="InterPro" id="IPR001638">
    <property type="entry name" value="Solute-binding_3/MltF_N"/>
</dbReference>
<dbReference type="eggNOG" id="COG0834">
    <property type="taxonomic scope" value="Bacteria"/>
</dbReference>
<protein>
    <submittedName>
        <fullName evidence="5">Amino acid ABC transporter, periplasmic amino acid-binding protein</fullName>
    </submittedName>
</protein>
<dbReference type="OrthoDB" id="9768183at2"/>
<dbReference type="PANTHER" id="PTHR35936:SF38">
    <property type="entry name" value="GLUTAMINE-BINDING PERIPLASMIC PROTEIN"/>
    <property type="match status" value="1"/>
</dbReference>
<dbReference type="SUPFAM" id="SSF53850">
    <property type="entry name" value="Periplasmic binding protein-like II"/>
    <property type="match status" value="1"/>
</dbReference>
<evidence type="ECO:0000256" key="3">
    <source>
        <dbReference type="SAM" id="SignalP"/>
    </source>
</evidence>
<sequence>MQVIIRAILVVCTVLVSLSVIASEEQARNFDDIVASGELRIGVSIFPPWVMRAKDGQLIGSEIDMAKRLAADMGLKPELALYEWKALITALNAKEIDIIISGMGINPARAMQVNFSRPYGDAGVGLAANTALTSTFKSMDELKQPNINIGVIANTVSADVATRLFSRTNIKAFATEDEAQDALINGKLHAFIGANPLPAFLALKYPGKVDVPLEKPLLSFKEGLAVRKGDSDFLNYLNAWVVSRSADAWIPSTRQYWLETLEWQEQVQ</sequence>